<name>E1YIA9_9BACT</name>
<proteinExistence type="predicted"/>
<reference evidence="2" key="1">
    <citation type="journal article" date="2011" name="Environ. Microbiol.">
        <title>Genomic insights into the metabolic potential of the polycyclic aromatic hydrocarbon degrading sulfate-reducing Deltaproteobacterium N47.</title>
        <authorList>
            <person name="Bergmann F."/>
            <person name="Selesi D."/>
            <person name="Weinmaier T."/>
            <person name="Tischler P."/>
            <person name="Rattei T."/>
            <person name="Meckenstock R.U."/>
        </authorList>
    </citation>
    <scope>NUCLEOTIDE SEQUENCE</scope>
</reference>
<evidence type="ECO:0000313" key="2">
    <source>
        <dbReference type="EMBL" id="CBX30378.1"/>
    </source>
</evidence>
<feature type="region of interest" description="Disordered" evidence="1">
    <location>
        <begin position="1"/>
        <end position="26"/>
    </location>
</feature>
<sequence length="85" mass="9760">MGAHQLLLGGGNARKGQYRQTQRADDVEQDAWGNLRAEKPIDQLANADAQDHRYEEHQEAADKKRLYPIVRTNQVPQRYLDGMRS</sequence>
<dbReference type="AlphaFoldDB" id="E1YIA9"/>
<evidence type="ECO:0000256" key="1">
    <source>
        <dbReference type="SAM" id="MobiDB-lite"/>
    </source>
</evidence>
<gene>
    <name evidence="2" type="ORF">N47_D31870</name>
</gene>
<dbReference type="EMBL" id="FR695874">
    <property type="protein sequence ID" value="CBX30378.1"/>
    <property type="molecule type" value="Genomic_DNA"/>
</dbReference>
<accession>E1YIA9</accession>
<organism evidence="2">
    <name type="scientific">uncultured Desulfobacterium sp</name>
    <dbReference type="NCBI Taxonomy" id="201089"/>
    <lineage>
        <taxon>Bacteria</taxon>
        <taxon>Pseudomonadati</taxon>
        <taxon>Thermodesulfobacteriota</taxon>
        <taxon>Desulfobacteria</taxon>
        <taxon>Desulfobacterales</taxon>
        <taxon>Desulfobacteriaceae</taxon>
        <taxon>Desulfobacterium</taxon>
        <taxon>environmental samples</taxon>
    </lineage>
</organism>
<protein>
    <submittedName>
        <fullName evidence="2">Uncharacterized protein</fullName>
    </submittedName>
</protein>